<keyword evidence="2" id="KW-1133">Transmembrane helix</keyword>
<feature type="region of interest" description="Disordered" evidence="1">
    <location>
        <begin position="137"/>
        <end position="206"/>
    </location>
</feature>
<proteinExistence type="predicted"/>
<feature type="compositionally biased region" description="Low complexity" evidence="1">
    <location>
        <begin position="165"/>
        <end position="177"/>
    </location>
</feature>
<gene>
    <name evidence="3" type="ORF">B0T14DRAFT_330595</name>
</gene>
<reference evidence="3" key="1">
    <citation type="submission" date="2023-06" db="EMBL/GenBank/DDBJ databases">
        <title>Genome-scale phylogeny and comparative genomics of the fungal order Sordariales.</title>
        <authorList>
            <consortium name="Lawrence Berkeley National Laboratory"/>
            <person name="Hensen N."/>
            <person name="Bonometti L."/>
            <person name="Westerberg I."/>
            <person name="Brannstrom I.O."/>
            <person name="Guillou S."/>
            <person name="Cros-Aarteil S."/>
            <person name="Calhoun S."/>
            <person name="Haridas S."/>
            <person name="Kuo A."/>
            <person name="Mondo S."/>
            <person name="Pangilinan J."/>
            <person name="Riley R."/>
            <person name="Labutti K."/>
            <person name="Andreopoulos B."/>
            <person name="Lipzen A."/>
            <person name="Chen C."/>
            <person name="Yanf M."/>
            <person name="Daum C."/>
            <person name="Ng V."/>
            <person name="Clum A."/>
            <person name="Steindorff A."/>
            <person name="Ohm R."/>
            <person name="Martin F."/>
            <person name="Silar P."/>
            <person name="Natvig D."/>
            <person name="Lalanne C."/>
            <person name="Gautier V."/>
            <person name="Ament-Velasquez S.L."/>
            <person name="Kruys A."/>
            <person name="Hutchinson M.I."/>
            <person name="Powell A.J."/>
            <person name="Barry K."/>
            <person name="Miller A.N."/>
            <person name="Grigoriev I.V."/>
            <person name="Debuchy R."/>
            <person name="Gladieux P."/>
            <person name="Thoren M.H."/>
            <person name="Johannesson H."/>
        </authorList>
    </citation>
    <scope>NUCLEOTIDE SEQUENCE</scope>
    <source>
        <strain evidence="3">CBS 606.72</strain>
    </source>
</reference>
<evidence type="ECO:0000313" key="4">
    <source>
        <dbReference type="Proteomes" id="UP001175000"/>
    </source>
</evidence>
<organism evidence="3 4">
    <name type="scientific">Immersiella caudata</name>
    <dbReference type="NCBI Taxonomy" id="314043"/>
    <lineage>
        <taxon>Eukaryota</taxon>
        <taxon>Fungi</taxon>
        <taxon>Dikarya</taxon>
        <taxon>Ascomycota</taxon>
        <taxon>Pezizomycotina</taxon>
        <taxon>Sordariomycetes</taxon>
        <taxon>Sordariomycetidae</taxon>
        <taxon>Sordariales</taxon>
        <taxon>Lasiosphaeriaceae</taxon>
        <taxon>Immersiella</taxon>
    </lineage>
</organism>
<evidence type="ECO:0000313" key="3">
    <source>
        <dbReference type="EMBL" id="KAK0611534.1"/>
    </source>
</evidence>
<sequence>MEVLDFRSFEAGPLDSVSHSTVIALISIAAVLGFLVLTTIPYLWWGRHQARKRAEKTLISLEGTRSAVDFWRDRSRRLEAQLYGWPFTPPVAAHPRSAPVAPYVNANQYAVTPAANQPWVQTRGRPESDCLDERFPIGPVSGNEDNGPARNSASVPQNLGPSFRMQPMQPRTPMQPGMTPPPAPPTDAMAEPRSLGTSPSPYLEVRSTPITRSPTRLDPRHQELFPFKDSSSESVAENARQLRDLEATSRALNDAVRMQDSSMRSTADAARLAPSHCRLRWDLVARQLHLALLHLRQGHLALRPPQSSTRSLWSTSLSRCLTSEGPLNTT</sequence>
<keyword evidence="4" id="KW-1185">Reference proteome</keyword>
<evidence type="ECO:0000256" key="2">
    <source>
        <dbReference type="SAM" id="Phobius"/>
    </source>
</evidence>
<keyword evidence="2" id="KW-0812">Transmembrane</keyword>
<comment type="caution">
    <text evidence="3">The sequence shown here is derived from an EMBL/GenBank/DDBJ whole genome shotgun (WGS) entry which is preliminary data.</text>
</comment>
<evidence type="ECO:0000256" key="1">
    <source>
        <dbReference type="SAM" id="MobiDB-lite"/>
    </source>
</evidence>
<name>A0AA39U5K9_9PEZI</name>
<feature type="transmembrane region" description="Helical" evidence="2">
    <location>
        <begin position="20"/>
        <end position="45"/>
    </location>
</feature>
<protein>
    <submittedName>
        <fullName evidence="3">Uncharacterized protein</fullName>
    </submittedName>
</protein>
<dbReference type="Proteomes" id="UP001175000">
    <property type="component" value="Unassembled WGS sequence"/>
</dbReference>
<feature type="compositionally biased region" description="Polar residues" evidence="1">
    <location>
        <begin position="149"/>
        <end position="160"/>
    </location>
</feature>
<dbReference type="EMBL" id="JAULSU010000007">
    <property type="protein sequence ID" value="KAK0611534.1"/>
    <property type="molecule type" value="Genomic_DNA"/>
</dbReference>
<keyword evidence="2" id="KW-0472">Membrane</keyword>
<accession>A0AA39U5K9</accession>
<dbReference type="AlphaFoldDB" id="A0AA39U5K9"/>